<dbReference type="Proteomes" id="UP000326354">
    <property type="component" value="Chromosome"/>
</dbReference>
<dbReference type="RefSeq" id="WP_151969209.1">
    <property type="nucleotide sequence ID" value="NZ_AP019860.1"/>
</dbReference>
<sequence length="815" mass="95732">MIISSFVLVENCGIRRKNEVVCFGVPLVQRMVDNVDDIHLKDQEHTLTIQKQVTQWWGDGSIRWLLIHFYANLQPREIKEYVICTDKSNEKRTLSTNISWRPSLHKQSFVSIAYRQTQYELSATIQDQKNHTHSIHLPLQQVSEDNICTTLFFQGVALKKYQIKLYLNIYYDSITCEVTLHNPQRAQHKNGLWDLDDTGTFLFRDFSINIKMSDICTIKTNLTSENLEKFVIYQDSSGGENWDSINHINRYKKITTSFRGYRINNNGQQISQGKRAQPTITLQHKEHVAHIMIENFWQNFPKAIACDKNNIQLRLFPQDCQHLFELQGGEQKTHIFHIVYDKELPTKKLRPQIPAAYYTKTKTIDFFTDTKTPVDDIIAKAVHGENSFIKRNERVDEYGWRNFGDFFADHEAINQKSMFISHYNNQYDLIYGFFLQYIRTGQSNWFDLMENLAQHVIDIDIYRTNHDKPAYNNGLFWHTNHYLPAQTATHRCYSHMHLDQVPFPKLYGGGPSNEHNYTTGLMHFYLATGNLQAKEAVLLLAEWVLNMEDGSQNIFRFIDKSDTGLSSQTYSPHYHGPGRGSANSINALLDAYSLTHEKKYIIAAEKLIARCITPHDNFDELRLSEPEERWSYTVFLQILGKYLSFKEQHNNYDEIYSHSVASLLHYAHWMVKNEYFYLDKPQKLEYPTETWAAQELRKVHVFFLAGQYKKNVQFTEKMHYFYHRALTTLEQQYPNRKNFVRPIAIMMHWGNIYHYATLHPMTKSFPKQNKSHMAKFVFTPQKVHVKYKIKRIGKILGLVLCGIMTILAVLIYYCS</sequence>
<dbReference type="EMBL" id="AP019860">
    <property type="protein sequence ID" value="BBM85089.1"/>
    <property type="molecule type" value="Genomic_DNA"/>
</dbReference>
<proteinExistence type="predicted"/>
<evidence type="ECO:0000256" key="1">
    <source>
        <dbReference type="SAM" id="Phobius"/>
    </source>
</evidence>
<keyword evidence="1" id="KW-1133">Transmembrane helix</keyword>
<evidence type="ECO:0000313" key="4">
    <source>
        <dbReference type="Proteomes" id="UP000326354"/>
    </source>
</evidence>
<feature type="transmembrane region" description="Helical" evidence="1">
    <location>
        <begin position="795"/>
        <end position="814"/>
    </location>
</feature>
<dbReference type="Pfam" id="PF19501">
    <property type="entry name" value="PcRGLX_1st"/>
    <property type="match status" value="1"/>
</dbReference>
<name>A0A5S9F4Y5_UABAM</name>
<dbReference type="AlphaFoldDB" id="A0A5S9F4Y5"/>
<dbReference type="InterPro" id="IPR048329">
    <property type="entry name" value="PcRGLX_1st"/>
</dbReference>
<keyword evidence="1" id="KW-0472">Membrane</keyword>
<evidence type="ECO:0000313" key="3">
    <source>
        <dbReference type="EMBL" id="BBM85089.1"/>
    </source>
</evidence>
<keyword evidence="1" id="KW-0812">Transmembrane</keyword>
<keyword evidence="4" id="KW-1185">Reference proteome</keyword>
<protein>
    <recommendedName>
        <fullName evidence="2">PcRGLX/YetA-like N-terminal RIFT barrel domain-containing protein</fullName>
    </recommendedName>
</protein>
<organism evidence="3 4">
    <name type="scientific">Uabimicrobium amorphum</name>
    <dbReference type="NCBI Taxonomy" id="2596890"/>
    <lineage>
        <taxon>Bacteria</taxon>
        <taxon>Pseudomonadati</taxon>
        <taxon>Planctomycetota</taxon>
        <taxon>Candidatus Uabimicrobiia</taxon>
        <taxon>Candidatus Uabimicrobiales</taxon>
        <taxon>Candidatus Uabimicrobiaceae</taxon>
        <taxon>Candidatus Uabimicrobium</taxon>
    </lineage>
</organism>
<dbReference type="SUPFAM" id="SSF48208">
    <property type="entry name" value="Six-hairpin glycosidases"/>
    <property type="match status" value="1"/>
</dbReference>
<dbReference type="KEGG" id="uam:UABAM_03452"/>
<dbReference type="GO" id="GO:0005975">
    <property type="term" value="P:carbohydrate metabolic process"/>
    <property type="evidence" value="ECO:0007669"/>
    <property type="project" value="InterPro"/>
</dbReference>
<evidence type="ECO:0000259" key="2">
    <source>
        <dbReference type="Pfam" id="PF19501"/>
    </source>
</evidence>
<gene>
    <name evidence="3" type="ORF">UABAM_03452</name>
</gene>
<dbReference type="OrthoDB" id="262615at2"/>
<accession>A0A5S9F4Y5</accession>
<dbReference type="InterPro" id="IPR008928">
    <property type="entry name" value="6-hairpin_glycosidase_sf"/>
</dbReference>
<feature type="domain" description="PcRGLX/YetA-like N-terminal RIFT barrel" evidence="2">
    <location>
        <begin position="17"/>
        <end position="65"/>
    </location>
</feature>
<reference evidence="3 4" key="1">
    <citation type="submission" date="2019-08" db="EMBL/GenBank/DDBJ databases">
        <title>Complete genome sequence of Candidatus Uab amorphum.</title>
        <authorList>
            <person name="Shiratori T."/>
            <person name="Suzuki S."/>
            <person name="Kakizawa Y."/>
            <person name="Ishida K."/>
        </authorList>
    </citation>
    <scope>NUCLEOTIDE SEQUENCE [LARGE SCALE GENOMIC DNA]</scope>
    <source>
        <strain evidence="3 4">SRT547</strain>
    </source>
</reference>